<sequence>MTSHLEEYTSEWPSGVGPGALVEVRLKNRPLIGVILREVRNGGRNMVHTLTADGRIIYHLTHDIFYAVPKFVDHFHIKRCGIEEKPDNSKELMARVSVAEKVRAFSKATEDLFNGYAAPFNMVYPWVSASGEDTWASTTVAEVAKLLNIQHRDRSLVLHALYSHLMKHSQMFVLDNHDFLSSQTFYVRPRSQVERFNQVWHLMHNDNHRVRQFALRAKEIIVGLRKMTGNSKSQAPSYNSASNFAFTEDDQLFIQFFLDSLVEIRTAQTNPYAPFVCEIIKSLGLYDGDIDSEQVRQFLVDLGVLSPWQDIPSLRQVQPALMTATPDPVPLTKGKQVSKSAASISSLGPDDLYPTDPLEAIRHDFGELPVYTIDDNGAQELDDGISIERDIADPSSLWVHVHVADPTAILPPTHSLARRARDAVHTFYFNHSSWPMLPESLGNKLSLGNAARTGQAENVMTFSAKVNPSGDIVDYRVRAGIIRNVRTLRYDDVDAAMSFHSHDSTFPFGRPTNSLPTALSLSPTDTDNLHLLDIFSKRMVTYRLGTSAFSYGLGRPELSVSPKPLPVGRVDLMQPGLFLGNPQISYVVRNACLSGSRHIVAEAAQVANRIASRFGRDHGVPLVRRSIGAPVGSGESLADLVRLRDKKTGWVDFFDVRRRGAQFPSSRYTLEPAEHWMLGVAEGEGYTRATSPLRRYGDLVTHWQIKHALLHNEPLYSSRDMQATFDRIGAREERWKRITQLHDKWWALAFVKRWMESERKIGAYSPMESMIGRVAGRARQDVFRGTWVQEVYIANLGLSGFLESADSEREIGAAIAVAVDKIMLLTYPVLRLKLAHH</sequence>
<accession>A0A9P5TDP4</accession>
<dbReference type="AlphaFoldDB" id="A0A9P5TDP4"/>
<dbReference type="GO" id="GO:0000175">
    <property type="term" value="F:3'-5'-RNA exonuclease activity"/>
    <property type="evidence" value="ECO:0007669"/>
    <property type="project" value="TreeGrafter"/>
</dbReference>
<gene>
    <name evidence="2" type="ORF">DFH94DRAFT_688402</name>
</gene>
<name>A0A9P5TDP4_9AGAM</name>
<protein>
    <recommendedName>
        <fullName evidence="1">RNB domain-containing protein</fullName>
    </recommendedName>
</protein>
<organism evidence="2 3">
    <name type="scientific">Russula ochroleuca</name>
    <dbReference type="NCBI Taxonomy" id="152965"/>
    <lineage>
        <taxon>Eukaryota</taxon>
        <taxon>Fungi</taxon>
        <taxon>Dikarya</taxon>
        <taxon>Basidiomycota</taxon>
        <taxon>Agaricomycotina</taxon>
        <taxon>Agaricomycetes</taxon>
        <taxon>Russulales</taxon>
        <taxon>Russulaceae</taxon>
        <taxon>Russula</taxon>
    </lineage>
</organism>
<dbReference type="InterPro" id="IPR001900">
    <property type="entry name" value="RNase_II/R"/>
</dbReference>
<proteinExistence type="predicted"/>
<dbReference type="InterPro" id="IPR012340">
    <property type="entry name" value="NA-bd_OB-fold"/>
</dbReference>
<reference evidence="2" key="1">
    <citation type="submission" date="2019-10" db="EMBL/GenBank/DDBJ databases">
        <authorList>
            <consortium name="DOE Joint Genome Institute"/>
            <person name="Kuo A."/>
            <person name="Miyauchi S."/>
            <person name="Kiss E."/>
            <person name="Drula E."/>
            <person name="Kohler A."/>
            <person name="Sanchez-Garcia M."/>
            <person name="Andreopoulos B."/>
            <person name="Barry K.W."/>
            <person name="Bonito G."/>
            <person name="Buee M."/>
            <person name="Carver A."/>
            <person name="Chen C."/>
            <person name="Cichocki N."/>
            <person name="Clum A."/>
            <person name="Culley D."/>
            <person name="Crous P.W."/>
            <person name="Fauchery L."/>
            <person name="Girlanda M."/>
            <person name="Hayes R."/>
            <person name="Keri Z."/>
            <person name="LaButti K."/>
            <person name="Lipzen A."/>
            <person name="Lombard V."/>
            <person name="Magnuson J."/>
            <person name="Maillard F."/>
            <person name="Morin E."/>
            <person name="Murat C."/>
            <person name="Nolan M."/>
            <person name="Ohm R."/>
            <person name="Pangilinan J."/>
            <person name="Pereira M."/>
            <person name="Perotto S."/>
            <person name="Peter M."/>
            <person name="Riley R."/>
            <person name="Sitrit Y."/>
            <person name="Stielow B."/>
            <person name="Szollosi G."/>
            <person name="Zifcakova L."/>
            <person name="Stursova M."/>
            <person name="Spatafora J.W."/>
            <person name="Tedersoo L."/>
            <person name="Vaario L.-M."/>
            <person name="Yamada A."/>
            <person name="Yan M."/>
            <person name="Wang P."/>
            <person name="Xu J."/>
            <person name="Bruns T."/>
            <person name="Baldrian P."/>
            <person name="Vilgalys R."/>
            <person name="Henrissat B."/>
            <person name="Grigoriev I.V."/>
            <person name="Hibbett D."/>
            <person name="Nagy L.G."/>
            <person name="Martin F.M."/>
        </authorList>
    </citation>
    <scope>NUCLEOTIDE SEQUENCE</scope>
    <source>
        <strain evidence="2">Prilba</strain>
    </source>
</reference>
<dbReference type="OrthoDB" id="2285229at2759"/>
<evidence type="ECO:0000313" key="3">
    <source>
        <dbReference type="Proteomes" id="UP000759537"/>
    </source>
</evidence>
<dbReference type="GO" id="GO:0000932">
    <property type="term" value="C:P-body"/>
    <property type="evidence" value="ECO:0007669"/>
    <property type="project" value="TreeGrafter"/>
</dbReference>
<feature type="domain" description="RNB" evidence="1">
    <location>
        <begin position="362"/>
        <end position="711"/>
    </location>
</feature>
<dbReference type="PANTHER" id="PTHR23355">
    <property type="entry name" value="RIBONUCLEASE"/>
    <property type="match status" value="1"/>
</dbReference>
<dbReference type="SMART" id="SM00955">
    <property type="entry name" value="RNB"/>
    <property type="match status" value="1"/>
</dbReference>
<evidence type="ECO:0000259" key="1">
    <source>
        <dbReference type="SMART" id="SM00955"/>
    </source>
</evidence>
<evidence type="ECO:0000313" key="2">
    <source>
        <dbReference type="EMBL" id="KAF8486033.1"/>
    </source>
</evidence>
<dbReference type="InterPro" id="IPR050180">
    <property type="entry name" value="RNR_Ribonuclease"/>
</dbReference>
<dbReference type="SUPFAM" id="SSF50249">
    <property type="entry name" value="Nucleic acid-binding proteins"/>
    <property type="match status" value="1"/>
</dbReference>
<dbReference type="EMBL" id="WHVB01000002">
    <property type="protein sequence ID" value="KAF8486033.1"/>
    <property type="molecule type" value="Genomic_DNA"/>
</dbReference>
<dbReference type="GO" id="GO:0006402">
    <property type="term" value="P:mRNA catabolic process"/>
    <property type="evidence" value="ECO:0007669"/>
    <property type="project" value="TreeGrafter"/>
</dbReference>
<keyword evidence="3" id="KW-1185">Reference proteome</keyword>
<dbReference type="Pfam" id="PF00773">
    <property type="entry name" value="RNB"/>
    <property type="match status" value="1"/>
</dbReference>
<dbReference type="GO" id="GO:0003723">
    <property type="term" value="F:RNA binding"/>
    <property type="evidence" value="ECO:0007669"/>
    <property type="project" value="InterPro"/>
</dbReference>
<reference evidence="2" key="2">
    <citation type="journal article" date="2020" name="Nat. Commun.">
        <title>Large-scale genome sequencing of mycorrhizal fungi provides insights into the early evolution of symbiotic traits.</title>
        <authorList>
            <person name="Miyauchi S."/>
            <person name="Kiss E."/>
            <person name="Kuo A."/>
            <person name="Drula E."/>
            <person name="Kohler A."/>
            <person name="Sanchez-Garcia M."/>
            <person name="Morin E."/>
            <person name="Andreopoulos B."/>
            <person name="Barry K.W."/>
            <person name="Bonito G."/>
            <person name="Buee M."/>
            <person name="Carver A."/>
            <person name="Chen C."/>
            <person name="Cichocki N."/>
            <person name="Clum A."/>
            <person name="Culley D."/>
            <person name="Crous P.W."/>
            <person name="Fauchery L."/>
            <person name="Girlanda M."/>
            <person name="Hayes R.D."/>
            <person name="Keri Z."/>
            <person name="LaButti K."/>
            <person name="Lipzen A."/>
            <person name="Lombard V."/>
            <person name="Magnuson J."/>
            <person name="Maillard F."/>
            <person name="Murat C."/>
            <person name="Nolan M."/>
            <person name="Ohm R.A."/>
            <person name="Pangilinan J."/>
            <person name="Pereira M.F."/>
            <person name="Perotto S."/>
            <person name="Peter M."/>
            <person name="Pfister S."/>
            <person name="Riley R."/>
            <person name="Sitrit Y."/>
            <person name="Stielow J.B."/>
            <person name="Szollosi G."/>
            <person name="Zifcakova L."/>
            <person name="Stursova M."/>
            <person name="Spatafora J.W."/>
            <person name="Tedersoo L."/>
            <person name="Vaario L.M."/>
            <person name="Yamada A."/>
            <person name="Yan M."/>
            <person name="Wang P."/>
            <person name="Xu J."/>
            <person name="Bruns T."/>
            <person name="Baldrian P."/>
            <person name="Vilgalys R."/>
            <person name="Dunand C."/>
            <person name="Henrissat B."/>
            <person name="Grigoriev I.V."/>
            <person name="Hibbett D."/>
            <person name="Nagy L.G."/>
            <person name="Martin F.M."/>
        </authorList>
    </citation>
    <scope>NUCLEOTIDE SEQUENCE</scope>
    <source>
        <strain evidence="2">Prilba</strain>
    </source>
</reference>
<dbReference type="PANTHER" id="PTHR23355:SF65">
    <property type="entry name" value="EXORIBONUCLEASE CYT-4, PUTATIVE (AFU_ORTHOLOGUE AFUA_7G01550)-RELATED"/>
    <property type="match status" value="1"/>
</dbReference>
<dbReference type="Proteomes" id="UP000759537">
    <property type="component" value="Unassembled WGS sequence"/>
</dbReference>
<comment type="caution">
    <text evidence="2">The sequence shown here is derived from an EMBL/GenBank/DDBJ whole genome shotgun (WGS) entry which is preliminary data.</text>
</comment>